<evidence type="ECO:0000313" key="2">
    <source>
        <dbReference type="Proteomes" id="UP000284220"/>
    </source>
</evidence>
<comment type="caution">
    <text evidence="1">The sequence shown here is derived from an EMBL/GenBank/DDBJ whole genome shotgun (WGS) entry which is preliminary data.</text>
</comment>
<accession>A0A414SK42</accession>
<organism evidence="1 2">
    <name type="scientific">Blautia obeum</name>
    <dbReference type="NCBI Taxonomy" id="40520"/>
    <lineage>
        <taxon>Bacteria</taxon>
        <taxon>Bacillati</taxon>
        <taxon>Bacillota</taxon>
        <taxon>Clostridia</taxon>
        <taxon>Lachnospirales</taxon>
        <taxon>Lachnospiraceae</taxon>
        <taxon>Blautia</taxon>
    </lineage>
</organism>
<name>A0A414SK42_9FIRM</name>
<proteinExistence type="predicted"/>
<reference evidence="1 2" key="1">
    <citation type="submission" date="2018-08" db="EMBL/GenBank/DDBJ databases">
        <title>A genome reference for cultivated species of the human gut microbiota.</title>
        <authorList>
            <person name="Zou Y."/>
            <person name="Xue W."/>
            <person name="Luo G."/>
        </authorList>
    </citation>
    <scope>NUCLEOTIDE SEQUENCE [LARGE SCALE GENOMIC DNA]</scope>
    <source>
        <strain evidence="1 2">AM22-9LB</strain>
    </source>
</reference>
<dbReference type="AlphaFoldDB" id="A0A414SK42"/>
<evidence type="ECO:0000313" key="1">
    <source>
        <dbReference type="EMBL" id="RHG19958.1"/>
    </source>
</evidence>
<sequence length="69" mass="8230">MDKTEKKINQILNLLNLTHEENMFFMETLAHCIASDEEREVLNEYMQKCNVKRECICSGMYEDEIEILN</sequence>
<gene>
    <name evidence="1" type="ORF">DW272_01785</name>
</gene>
<protein>
    <submittedName>
        <fullName evidence="1">Uncharacterized protein</fullName>
    </submittedName>
</protein>
<dbReference type="Proteomes" id="UP000284220">
    <property type="component" value="Unassembled WGS sequence"/>
</dbReference>
<dbReference type="EMBL" id="QRHZ01000001">
    <property type="protein sequence ID" value="RHG19958.1"/>
    <property type="molecule type" value="Genomic_DNA"/>
</dbReference>